<dbReference type="PANTHER" id="PTHR40628:SF1">
    <property type="entry name" value="CHROMO DOMAIN-CONTAINING PROTEIN"/>
    <property type="match status" value="1"/>
</dbReference>
<proteinExistence type="predicted"/>
<dbReference type="PANTHER" id="PTHR40628">
    <property type="entry name" value="CHROMO DOMAIN-CONTAINING PROTEIN"/>
    <property type="match status" value="1"/>
</dbReference>
<dbReference type="AlphaFoldDB" id="A0A317W568"/>
<dbReference type="EMBL" id="MSFL01000014">
    <property type="protein sequence ID" value="PWY80721.1"/>
    <property type="molecule type" value="Genomic_DNA"/>
</dbReference>
<organism evidence="2 3">
    <name type="scientific">Aspergillus heteromorphus CBS 117.55</name>
    <dbReference type="NCBI Taxonomy" id="1448321"/>
    <lineage>
        <taxon>Eukaryota</taxon>
        <taxon>Fungi</taxon>
        <taxon>Dikarya</taxon>
        <taxon>Ascomycota</taxon>
        <taxon>Pezizomycotina</taxon>
        <taxon>Eurotiomycetes</taxon>
        <taxon>Eurotiomycetidae</taxon>
        <taxon>Eurotiales</taxon>
        <taxon>Aspergillaceae</taxon>
        <taxon>Aspergillus</taxon>
        <taxon>Aspergillus subgen. Circumdati</taxon>
    </lineage>
</organism>
<dbReference type="VEuPathDB" id="FungiDB:BO70DRAFT_362677"/>
<gene>
    <name evidence="2" type="ORF">BO70DRAFT_362677</name>
</gene>
<dbReference type="Proteomes" id="UP000247233">
    <property type="component" value="Unassembled WGS sequence"/>
</dbReference>
<dbReference type="OrthoDB" id="4232400at2759"/>
<name>A0A317W568_9EURO</name>
<accession>A0A317W568</accession>
<evidence type="ECO:0000256" key="1">
    <source>
        <dbReference type="SAM" id="MobiDB-lite"/>
    </source>
</evidence>
<evidence type="ECO:0000313" key="3">
    <source>
        <dbReference type="Proteomes" id="UP000247233"/>
    </source>
</evidence>
<reference evidence="2 3" key="1">
    <citation type="submission" date="2016-12" db="EMBL/GenBank/DDBJ databases">
        <title>The genomes of Aspergillus section Nigri reveals drivers in fungal speciation.</title>
        <authorList>
            <consortium name="DOE Joint Genome Institute"/>
            <person name="Vesth T.C."/>
            <person name="Nybo J."/>
            <person name="Theobald S."/>
            <person name="Brandl J."/>
            <person name="Frisvad J.C."/>
            <person name="Nielsen K.F."/>
            <person name="Lyhne E.K."/>
            <person name="Kogle M.E."/>
            <person name="Kuo A."/>
            <person name="Riley R."/>
            <person name="Clum A."/>
            <person name="Nolan M."/>
            <person name="Lipzen A."/>
            <person name="Salamov A."/>
            <person name="Henrissat B."/>
            <person name="Wiebenga A."/>
            <person name="De Vries R.P."/>
            <person name="Grigoriev I.V."/>
            <person name="Mortensen U.H."/>
            <person name="Andersen M.R."/>
            <person name="Baker S.E."/>
        </authorList>
    </citation>
    <scope>NUCLEOTIDE SEQUENCE [LARGE SCALE GENOMIC DNA]</scope>
    <source>
        <strain evidence="2 3">CBS 117.55</strain>
    </source>
</reference>
<evidence type="ECO:0000313" key="2">
    <source>
        <dbReference type="EMBL" id="PWY80721.1"/>
    </source>
</evidence>
<evidence type="ECO:0008006" key="4">
    <source>
        <dbReference type="Google" id="ProtNLM"/>
    </source>
</evidence>
<feature type="region of interest" description="Disordered" evidence="1">
    <location>
        <begin position="1"/>
        <end position="22"/>
    </location>
</feature>
<keyword evidence="3" id="KW-1185">Reference proteome</keyword>
<comment type="caution">
    <text evidence="2">The sequence shown here is derived from an EMBL/GenBank/DDBJ whole genome shotgun (WGS) entry which is preliminary data.</text>
</comment>
<protein>
    <recommendedName>
        <fullName evidence="4">Lysine-specific metallo-endopeptidase domain-containing protein</fullName>
    </recommendedName>
</protein>
<sequence>MEDIGEHQTDVKEDRKSKRRENPSDRRCWDWMIVSGACHYARDRISFTDYRPVERTIGDSKTYVAGVGSVELNVLPGPGLPPRTILLHEVLHIPAALSNGFNFGKYLKANGGETKFGPGVWTSTDGEGRPLWTSQPFAGLDKLLLAGNPQGESFLGDGPKMLSMYFSGEDLEGIMS</sequence>
<dbReference type="GeneID" id="37065611"/>
<dbReference type="RefSeq" id="XP_025399024.1">
    <property type="nucleotide sequence ID" value="XM_025543374.1"/>
</dbReference>